<dbReference type="PANTHER" id="PTHR45632">
    <property type="entry name" value="LD33804P"/>
    <property type="match status" value="1"/>
</dbReference>
<dbReference type="Pfam" id="PF07707">
    <property type="entry name" value="BACK"/>
    <property type="match status" value="1"/>
</dbReference>
<dbReference type="InterPro" id="IPR011705">
    <property type="entry name" value="BACK"/>
</dbReference>
<dbReference type="PANTHER" id="PTHR45632:SF3">
    <property type="entry name" value="KELCH-LIKE PROTEIN 32"/>
    <property type="match status" value="1"/>
</dbReference>
<keyword evidence="4" id="KW-1185">Reference proteome</keyword>
<dbReference type="RefSeq" id="XP_035697050.1">
    <property type="nucleotide sequence ID" value="XM_035841157.1"/>
</dbReference>
<dbReference type="OrthoDB" id="19132at2759"/>
<dbReference type="SUPFAM" id="SSF54695">
    <property type="entry name" value="POZ domain"/>
    <property type="match status" value="1"/>
</dbReference>
<dbReference type="InterPro" id="IPR017096">
    <property type="entry name" value="BTB-kelch_protein"/>
</dbReference>
<dbReference type="FunFam" id="1.25.40.420:FF:000001">
    <property type="entry name" value="Kelch-like family member 12"/>
    <property type="match status" value="1"/>
</dbReference>
<dbReference type="InterPro" id="IPR015915">
    <property type="entry name" value="Kelch-typ_b-propeller"/>
</dbReference>
<gene>
    <name evidence="5" type="primary">LOC118430331</name>
</gene>
<evidence type="ECO:0000259" key="3">
    <source>
        <dbReference type="PROSITE" id="PS50097"/>
    </source>
</evidence>
<dbReference type="InterPro" id="IPR000210">
    <property type="entry name" value="BTB/POZ_dom"/>
</dbReference>
<dbReference type="GO" id="GO:1990756">
    <property type="term" value="F:ubiquitin-like ligase-substrate adaptor activity"/>
    <property type="evidence" value="ECO:0000318"/>
    <property type="project" value="GO_Central"/>
</dbReference>
<evidence type="ECO:0000313" key="5">
    <source>
        <dbReference type="RefSeq" id="XP_035697050.1"/>
    </source>
</evidence>
<accession>A0A9J7MA01</accession>
<dbReference type="GO" id="GO:0031463">
    <property type="term" value="C:Cul3-RING ubiquitin ligase complex"/>
    <property type="evidence" value="ECO:0000318"/>
    <property type="project" value="GO_Central"/>
</dbReference>
<dbReference type="GO" id="GO:0005737">
    <property type="term" value="C:cytoplasm"/>
    <property type="evidence" value="ECO:0000318"/>
    <property type="project" value="GO_Central"/>
</dbReference>
<evidence type="ECO:0000256" key="1">
    <source>
        <dbReference type="ARBA" id="ARBA00022441"/>
    </source>
</evidence>
<name>A0A9J7MA01_BRAFL</name>
<dbReference type="Proteomes" id="UP000001554">
    <property type="component" value="Chromosome 14"/>
</dbReference>
<reference evidence="4" key="1">
    <citation type="journal article" date="2020" name="Nat. Ecol. Evol.">
        <title>Deeply conserved synteny resolves early events in vertebrate evolution.</title>
        <authorList>
            <person name="Simakov O."/>
            <person name="Marletaz F."/>
            <person name="Yue J.X."/>
            <person name="O'Connell B."/>
            <person name="Jenkins J."/>
            <person name="Brandt A."/>
            <person name="Calef R."/>
            <person name="Tung C.H."/>
            <person name="Huang T.K."/>
            <person name="Schmutz J."/>
            <person name="Satoh N."/>
            <person name="Yu J.K."/>
            <person name="Putnam N.H."/>
            <person name="Green R.E."/>
            <person name="Rokhsar D.S."/>
        </authorList>
    </citation>
    <scope>NUCLEOTIDE SEQUENCE [LARGE SCALE GENOMIC DNA]</scope>
    <source>
        <strain evidence="4">S238N-H82</strain>
    </source>
</reference>
<dbReference type="SMART" id="SM00875">
    <property type="entry name" value="BACK"/>
    <property type="match status" value="1"/>
</dbReference>
<dbReference type="Gene3D" id="3.30.710.10">
    <property type="entry name" value="Potassium Channel Kv1.1, Chain A"/>
    <property type="match status" value="1"/>
</dbReference>
<evidence type="ECO:0000313" key="4">
    <source>
        <dbReference type="Proteomes" id="UP000001554"/>
    </source>
</evidence>
<dbReference type="GO" id="GO:0043161">
    <property type="term" value="P:proteasome-mediated ubiquitin-dependent protein catabolic process"/>
    <property type="evidence" value="ECO:0000318"/>
    <property type="project" value="GO_Central"/>
</dbReference>
<dbReference type="PROSITE" id="PS50097">
    <property type="entry name" value="BTB"/>
    <property type="match status" value="1"/>
</dbReference>
<dbReference type="PIRSF" id="PIRSF037037">
    <property type="entry name" value="Kelch-like_protein_gigaxonin"/>
    <property type="match status" value="1"/>
</dbReference>
<evidence type="ECO:0000256" key="2">
    <source>
        <dbReference type="ARBA" id="ARBA00022737"/>
    </source>
</evidence>
<dbReference type="Pfam" id="PF01344">
    <property type="entry name" value="Kelch_1"/>
    <property type="match status" value="1"/>
</dbReference>
<dbReference type="Gene3D" id="2.120.10.80">
    <property type="entry name" value="Kelch-type beta propeller"/>
    <property type="match status" value="2"/>
</dbReference>
<dbReference type="InterPro" id="IPR006652">
    <property type="entry name" value="Kelch_1"/>
</dbReference>
<dbReference type="OMA" id="ILHEARM"/>
<dbReference type="Gene3D" id="1.25.40.420">
    <property type="match status" value="1"/>
</dbReference>
<keyword evidence="1" id="KW-0880">Kelch repeat</keyword>
<sequence length="594" mass="67247">MARGVEIAYYEFVYDGHPAEVLKGLQELKSKKHLMDVTLVAEGKEIPCHRAVLSSCSGYFRDMFCNELEETKKDKIEIMGITSEALQLLVDFAYSSKVTITTINAQPLFEAANLLQILPVRDACARFLADHLTPSNCLGVWVLSHTLACEELANRSRAFSLRHFPMICQHDEEFVQLPGDLLKMYISDDYLNAQEEEQVFEMVMKWVKHDLRQRKKFLKEVVEDIRFPHMDQIYLMRSVEADEVVMKVPGIRDVLHEARMYHISRGEVSSPRTRPRLAYGLHEAMVVLGGTRVVNGEYNNDVYCFVPAYSQWSKLTSLPKDLKNTVEYAATTLNNDIVITGGYWSPTAAWLYSTQFNTWNKLPPLSVGRFRHKMATLDGRVYVLGGKNPRGSLQVLPSLDSVEIYDPPSNTWKPSVPLLKGVRACAIATCEGKMYVIGGKDTDQTATDAVQSYDPVQKRWSFRTPMPMAESCFSATSVNALIYAVGGRFQAIQCYDPNTDRWQELAQSLAPWDYCSVTTCDNKLYVTGGRVEDKVKKGKDTVQCYDPANDLIELVHPMPVKLFAHCAVTILKRRRQADSQLVAAQRSSTTKCFY</sequence>
<dbReference type="Pfam" id="PF00651">
    <property type="entry name" value="BTB"/>
    <property type="match status" value="1"/>
</dbReference>
<dbReference type="SMART" id="SM00612">
    <property type="entry name" value="Kelch"/>
    <property type="match status" value="5"/>
</dbReference>
<dbReference type="GeneID" id="118430331"/>
<dbReference type="InterPro" id="IPR011333">
    <property type="entry name" value="SKP1/BTB/POZ_sf"/>
</dbReference>
<organism evidence="4 5">
    <name type="scientific">Branchiostoma floridae</name>
    <name type="common">Florida lancelet</name>
    <name type="synonym">Amphioxus</name>
    <dbReference type="NCBI Taxonomy" id="7739"/>
    <lineage>
        <taxon>Eukaryota</taxon>
        <taxon>Metazoa</taxon>
        <taxon>Chordata</taxon>
        <taxon>Cephalochordata</taxon>
        <taxon>Leptocardii</taxon>
        <taxon>Amphioxiformes</taxon>
        <taxon>Branchiostomatidae</taxon>
        <taxon>Branchiostoma</taxon>
    </lineage>
</organism>
<dbReference type="AlphaFoldDB" id="A0A9J7MA01"/>
<feature type="domain" description="BTB" evidence="3">
    <location>
        <begin position="35"/>
        <end position="102"/>
    </location>
</feature>
<keyword evidence="2" id="KW-0677">Repeat</keyword>
<dbReference type="SMART" id="SM00225">
    <property type="entry name" value="BTB"/>
    <property type="match status" value="1"/>
</dbReference>
<dbReference type="SUPFAM" id="SSF117281">
    <property type="entry name" value="Kelch motif"/>
    <property type="match status" value="1"/>
</dbReference>
<reference evidence="5" key="2">
    <citation type="submission" date="2025-08" db="UniProtKB">
        <authorList>
            <consortium name="RefSeq"/>
        </authorList>
    </citation>
    <scope>IDENTIFICATION</scope>
    <source>
        <strain evidence="5">S238N-H82</strain>
        <tissue evidence="5">Testes</tissue>
    </source>
</reference>
<dbReference type="Pfam" id="PF24681">
    <property type="entry name" value="Kelch_KLHDC2_KLHL20_DRC7"/>
    <property type="match status" value="1"/>
</dbReference>
<protein>
    <submittedName>
        <fullName evidence="5">Kelch-like protein 24 isoform X1</fullName>
    </submittedName>
</protein>
<proteinExistence type="predicted"/>
<dbReference type="KEGG" id="bfo:118430331"/>